<dbReference type="GO" id="GO:0005886">
    <property type="term" value="C:plasma membrane"/>
    <property type="evidence" value="ECO:0007669"/>
    <property type="project" value="InterPro"/>
</dbReference>
<organism evidence="1 2">
    <name type="scientific">Strongyloides venezuelensis</name>
    <name type="common">Threadworm</name>
    <dbReference type="NCBI Taxonomy" id="75913"/>
    <lineage>
        <taxon>Eukaryota</taxon>
        <taxon>Metazoa</taxon>
        <taxon>Ecdysozoa</taxon>
        <taxon>Nematoda</taxon>
        <taxon>Chromadorea</taxon>
        <taxon>Rhabditida</taxon>
        <taxon>Tylenchina</taxon>
        <taxon>Panagrolaimomorpha</taxon>
        <taxon>Strongyloidoidea</taxon>
        <taxon>Strongyloididae</taxon>
        <taxon>Strongyloides</taxon>
    </lineage>
</organism>
<dbReference type="InterPro" id="IPR019319">
    <property type="entry name" value="Plg-R(KT)"/>
</dbReference>
<sequence length="145" mass="16783">MFSYFFGNVNKGNNNEELVKKIVQELEDKKIEREIALKEAFMLRERAYNLAEMRESLFWTVPSGLIVSLFSIYSTFRSKNALHLTPLGPVIGYLGYQIHSAFGKKNEYILRNAALILANDSDIAMKLNPVTLEEVRERMYENKIN</sequence>
<dbReference type="WBParaSite" id="SVE_0755700.1">
    <property type="protein sequence ID" value="SVE_0755700.1"/>
    <property type="gene ID" value="SVE_0755700"/>
</dbReference>
<keyword evidence="1" id="KW-1185">Reference proteome</keyword>
<reference evidence="1" key="1">
    <citation type="submission" date="2014-07" db="EMBL/GenBank/DDBJ databases">
        <authorList>
            <person name="Martin A.A"/>
            <person name="De Silva N."/>
        </authorList>
    </citation>
    <scope>NUCLEOTIDE SEQUENCE</scope>
</reference>
<dbReference type="PANTHER" id="PTHR13411:SF5">
    <property type="entry name" value="PROTEIN CBR-TAG-281"/>
    <property type="match status" value="1"/>
</dbReference>
<name>A0A0K0FFB5_STRVS</name>
<evidence type="ECO:0000313" key="1">
    <source>
        <dbReference type="Proteomes" id="UP000035680"/>
    </source>
</evidence>
<proteinExistence type="predicted"/>
<protein>
    <submittedName>
        <fullName evidence="2">Plasminogen receptor (KT)</fullName>
    </submittedName>
</protein>
<evidence type="ECO:0000313" key="2">
    <source>
        <dbReference type="WBParaSite" id="SVE_0755700.1"/>
    </source>
</evidence>
<dbReference type="Pfam" id="PF10166">
    <property type="entry name" value="DUF2368"/>
    <property type="match status" value="1"/>
</dbReference>
<dbReference type="AlphaFoldDB" id="A0A0K0FFB5"/>
<accession>A0A0K0FFB5</accession>
<dbReference type="STRING" id="75913.A0A0K0FFB5"/>
<dbReference type="Proteomes" id="UP000035680">
    <property type="component" value="Unassembled WGS sequence"/>
</dbReference>
<reference evidence="2" key="2">
    <citation type="submission" date="2015-08" db="UniProtKB">
        <authorList>
            <consortium name="WormBaseParasite"/>
        </authorList>
    </citation>
    <scope>IDENTIFICATION</scope>
</reference>
<dbReference type="PANTHER" id="PTHR13411">
    <property type="entry name" value="PLASMINOGEN RECEPTOR (KT)"/>
    <property type="match status" value="1"/>
</dbReference>